<dbReference type="SUPFAM" id="SSF51905">
    <property type="entry name" value="FAD/NAD(P)-binding domain"/>
    <property type="match status" value="1"/>
</dbReference>
<accession>X0SBP0</accession>
<dbReference type="Gene3D" id="3.50.50.60">
    <property type="entry name" value="FAD/NAD(P)-binding domain"/>
    <property type="match status" value="1"/>
</dbReference>
<reference evidence="1" key="1">
    <citation type="journal article" date="2014" name="Front. Microbiol.">
        <title>High frequency of phylogenetically diverse reductive dehalogenase-homologous genes in deep subseafloor sedimentary metagenomes.</title>
        <authorList>
            <person name="Kawai M."/>
            <person name="Futagami T."/>
            <person name="Toyoda A."/>
            <person name="Takaki Y."/>
            <person name="Nishi S."/>
            <person name="Hori S."/>
            <person name="Arai W."/>
            <person name="Tsubouchi T."/>
            <person name="Morono Y."/>
            <person name="Uchiyama I."/>
            <person name="Ito T."/>
            <person name="Fujiyama A."/>
            <person name="Inagaki F."/>
            <person name="Takami H."/>
        </authorList>
    </citation>
    <scope>NUCLEOTIDE SEQUENCE</scope>
    <source>
        <strain evidence="1">Expedition CK06-06</strain>
    </source>
</reference>
<gene>
    <name evidence="1" type="ORF">S01H1_07935</name>
</gene>
<sequence length="138" mass="15989">NNYLNKEKRKSQSVKKVRCQKRSIIGERKFLNKGVFHKIYDLLVFKDKRVLVSDRGEKSLEIALKLTKQTGRVIFVTSSKDIDASVTLRAKAIQSGVKFLYQSEVLEIRGTDEVERVLIHDLDEDEEYELFVDSVIIL</sequence>
<name>X0SBP0_9ZZZZ</name>
<feature type="non-terminal residue" evidence="1">
    <location>
        <position position="1"/>
    </location>
</feature>
<protein>
    <submittedName>
        <fullName evidence="1">Uncharacterized protein</fullName>
    </submittedName>
</protein>
<dbReference type="EMBL" id="BARS01004071">
    <property type="protein sequence ID" value="GAF72571.1"/>
    <property type="molecule type" value="Genomic_DNA"/>
</dbReference>
<organism evidence="1">
    <name type="scientific">marine sediment metagenome</name>
    <dbReference type="NCBI Taxonomy" id="412755"/>
    <lineage>
        <taxon>unclassified sequences</taxon>
        <taxon>metagenomes</taxon>
        <taxon>ecological metagenomes</taxon>
    </lineage>
</organism>
<dbReference type="InterPro" id="IPR036188">
    <property type="entry name" value="FAD/NAD-bd_sf"/>
</dbReference>
<dbReference type="AlphaFoldDB" id="X0SBP0"/>
<evidence type="ECO:0000313" key="1">
    <source>
        <dbReference type="EMBL" id="GAF72571.1"/>
    </source>
</evidence>
<proteinExistence type="predicted"/>
<comment type="caution">
    <text evidence="1">The sequence shown here is derived from an EMBL/GenBank/DDBJ whole genome shotgun (WGS) entry which is preliminary data.</text>
</comment>